<dbReference type="Proteomes" id="UP001596996">
    <property type="component" value="Unassembled WGS sequence"/>
</dbReference>
<accession>A0ABW3I7I6</accession>
<proteinExistence type="predicted"/>
<dbReference type="RefSeq" id="WP_380818186.1">
    <property type="nucleotide sequence ID" value="NZ_JBHTJN010000001.1"/>
</dbReference>
<dbReference type="InterPro" id="IPR011089">
    <property type="entry name" value="GmrSD_C"/>
</dbReference>
<dbReference type="Pfam" id="PF07510">
    <property type="entry name" value="GmrSD_C"/>
    <property type="match status" value="1"/>
</dbReference>
<sequence>MFPQKENATIWKQEISNEEEYKKIYDNYLHTLGNLTFTGYNSELGTRPFKQKKKIIKENSKANILNKDVLSAKKWDENSILNRATNLANILINKFAYKNEMLSKQKNNEVCFSITEYHNFTGNKPSGFDFDSEFIRVNSWADLLSKFMLLMYGLNDSLLINLANKNYTPGKAKKIYLTNDKEKLRNAKEIEKTGIFYEVNLSANNIVSFIKELIVSMKFEISDFNIYLTHIPLKLSQNNFT</sequence>
<reference evidence="3" key="1">
    <citation type="journal article" date="2019" name="Int. J. Syst. Evol. Microbiol.">
        <title>The Global Catalogue of Microorganisms (GCM) 10K type strain sequencing project: providing services to taxonomists for standard genome sequencing and annotation.</title>
        <authorList>
            <consortium name="The Broad Institute Genomics Platform"/>
            <consortium name="The Broad Institute Genome Sequencing Center for Infectious Disease"/>
            <person name="Wu L."/>
            <person name="Ma J."/>
        </authorList>
    </citation>
    <scope>NUCLEOTIDE SEQUENCE [LARGE SCALE GENOMIC DNA]</scope>
    <source>
        <strain evidence="3">CCUG 61707</strain>
    </source>
</reference>
<dbReference type="EMBL" id="JBHTJN010000001">
    <property type="protein sequence ID" value="MFD0965359.1"/>
    <property type="molecule type" value="Genomic_DNA"/>
</dbReference>
<evidence type="ECO:0000259" key="1">
    <source>
        <dbReference type="Pfam" id="PF07510"/>
    </source>
</evidence>
<comment type="caution">
    <text evidence="2">The sequence shown here is derived from an EMBL/GenBank/DDBJ whole genome shotgun (WGS) entry which is preliminary data.</text>
</comment>
<keyword evidence="3" id="KW-1185">Reference proteome</keyword>
<name>A0ABW3I7I6_9PAST</name>
<evidence type="ECO:0000313" key="2">
    <source>
        <dbReference type="EMBL" id="MFD0965359.1"/>
    </source>
</evidence>
<feature type="domain" description="GmrSD restriction endonucleases C-terminal" evidence="1">
    <location>
        <begin position="2"/>
        <end position="89"/>
    </location>
</feature>
<evidence type="ECO:0000313" key="3">
    <source>
        <dbReference type="Proteomes" id="UP001596996"/>
    </source>
</evidence>
<gene>
    <name evidence="2" type="ORF">ACFQ02_00560</name>
</gene>
<organism evidence="2 3">
    <name type="scientific">Seminibacterium arietis</name>
    <dbReference type="NCBI Taxonomy" id="1173502"/>
    <lineage>
        <taxon>Bacteria</taxon>
        <taxon>Pseudomonadati</taxon>
        <taxon>Pseudomonadota</taxon>
        <taxon>Gammaproteobacteria</taxon>
        <taxon>Pasteurellales</taxon>
        <taxon>Pasteurellaceae</taxon>
        <taxon>Seminibacterium</taxon>
    </lineage>
</organism>
<protein>
    <submittedName>
        <fullName evidence="2">DUF1524 domain-containing protein</fullName>
    </submittedName>
</protein>